<organism evidence="1 2">
    <name type="scientific">Trichonephila clavata</name>
    <name type="common">Joro spider</name>
    <name type="synonym">Nephila clavata</name>
    <dbReference type="NCBI Taxonomy" id="2740835"/>
    <lineage>
        <taxon>Eukaryota</taxon>
        <taxon>Metazoa</taxon>
        <taxon>Ecdysozoa</taxon>
        <taxon>Arthropoda</taxon>
        <taxon>Chelicerata</taxon>
        <taxon>Arachnida</taxon>
        <taxon>Araneae</taxon>
        <taxon>Araneomorphae</taxon>
        <taxon>Entelegynae</taxon>
        <taxon>Araneoidea</taxon>
        <taxon>Nephilidae</taxon>
        <taxon>Trichonephila</taxon>
    </lineage>
</organism>
<evidence type="ECO:0000313" key="2">
    <source>
        <dbReference type="Proteomes" id="UP000887116"/>
    </source>
</evidence>
<reference evidence="1" key="1">
    <citation type="submission" date="2020-07" db="EMBL/GenBank/DDBJ databases">
        <title>Multicomponent nature underlies the extraordinary mechanical properties of spider dragline silk.</title>
        <authorList>
            <person name="Kono N."/>
            <person name="Nakamura H."/>
            <person name="Mori M."/>
            <person name="Yoshida Y."/>
            <person name="Ohtoshi R."/>
            <person name="Malay A.D."/>
            <person name="Moran D.A.P."/>
            <person name="Tomita M."/>
            <person name="Numata K."/>
            <person name="Arakawa K."/>
        </authorList>
    </citation>
    <scope>NUCLEOTIDE SEQUENCE</scope>
</reference>
<dbReference type="Proteomes" id="UP000887116">
    <property type="component" value="Unassembled WGS sequence"/>
</dbReference>
<sequence>KEGLDPVRSSLDTLVTGRESKRLPIKKCAGVSGEGSEGSS</sequence>
<proteinExistence type="predicted"/>
<comment type="caution">
    <text evidence="1">The sequence shown here is derived from an EMBL/GenBank/DDBJ whole genome shotgun (WGS) entry which is preliminary data.</text>
</comment>
<keyword evidence="2" id="KW-1185">Reference proteome</keyword>
<feature type="non-terminal residue" evidence="1">
    <location>
        <position position="1"/>
    </location>
</feature>
<evidence type="ECO:0000313" key="1">
    <source>
        <dbReference type="EMBL" id="GFR25377.1"/>
    </source>
</evidence>
<protein>
    <submittedName>
        <fullName evidence="1">Uncharacterized protein</fullName>
    </submittedName>
</protein>
<name>A0A8X6LYI2_TRICU</name>
<dbReference type="AlphaFoldDB" id="A0A8X6LYI2"/>
<dbReference type="EMBL" id="BMAO01038502">
    <property type="protein sequence ID" value="GFR25377.1"/>
    <property type="molecule type" value="Genomic_DNA"/>
</dbReference>
<accession>A0A8X6LYI2</accession>
<gene>
    <name evidence="1" type="ORF">TNCT_235241</name>
</gene>